<dbReference type="VEuPathDB" id="VectorBase:LOC119181091"/>
<name>A0A9J6DC80_RHIMP</name>
<gene>
    <name evidence="1" type="ORF">HPB51_021009</name>
</gene>
<reference evidence="1" key="1">
    <citation type="journal article" date="2020" name="Cell">
        <title>Large-Scale Comparative Analyses of Tick Genomes Elucidate Their Genetic Diversity and Vector Capacities.</title>
        <authorList>
            <consortium name="Tick Genome and Microbiome Consortium (TIGMIC)"/>
            <person name="Jia N."/>
            <person name="Wang J."/>
            <person name="Shi W."/>
            <person name="Du L."/>
            <person name="Sun Y."/>
            <person name="Zhan W."/>
            <person name="Jiang J.F."/>
            <person name="Wang Q."/>
            <person name="Zhang B."/>
            <person name="Ji P."/>
            <person name="Bell-Sakyi L."/>
            <person name="Cui X.M."/>
            <person name="Yuan T.T."/>
            <person name="Jiang B.G."/>
            <person name="Yang W.F."/>
            <person name="Lam T.T."/>
            <person name="Chang Q.C."/>
            <person name="Ding S.J."/>
            <person name="Wang X.J."/>
            <person name="Zhu J.G."/>
            <person name="Ruan X.D."/>
            <person name="Zhao L."/>
            <person name="Wei J.T."/>
            <person name="Ye R.Z."/>
            <person name="Que T.C."/>
            <person name="Du C.H."/>
            <person name="Zhou Y.H."/>
            <person name="Cheng J.X."/>
            <person name="Dai P.F."/>
            <person name="Guo W.B."/>
            <person name="Han X.H."/>
            <person name="Huang E.J."/>
            <person name="Li L.F."/>
            <person name="Wei W."/>
            <person name="Gao Y.C."/>
            <person name="Liu J.Z."/>
            <person name="Shao H.Z."/>
            <person name="Wang X."/>
            <person name="Wang C.C."/>
            <person name="Yang T.C."/>
            <person name="Huo Q.B."/>
            <person name="Li W."/>
            <person name="Chen H.Y."/>
            <person name="Chen S.E."/>
            <person name="Zhou L.G."/>
            <person name="Ni X.B."/>
            <person name="Tian J.H."/>
            <person name="Sheng Y."/>
            <person name="Liu T."/>
            <person name="Pan Y.S."/>
            <person name="Xia L.Y."/>
            <person name="Li J."/>
            <person name="Zhao F."/>
            <person name="Cao W.C."/>
        </authorList>
    </citation>
    <scope>NUCLEOTIDE SEQUENCE</scope>
    <source>
        <strain evidence="1">Rmic-2018</strain>
    </source>
</reference>
<accession>A0A9J6DC80</accession>
<proteinExistence type="predicted"/>
<dbReference type="AlphaFoldDB" id="A0A9J6DC80"/>
<dbReference type="Proteomes" id="UP000821866">
    <property type="component" value="Chromosome 8"/>
</dbReference>
<evidence type="ECO:0000313" key="1">
    <source>
        <dbReference type="EMBL" id="KAH8019687.1"/>
    </source>
</evidence>
<protein>
    <submittedName>
        <fullName evidence="1">Uncharacterized protein</fullName>
    </submittedName>
</protein>
<keyword evidence="2" id="KW-1185">Reference proteome</keyword>
<evidence type="ECO:0000313" key="2">
    <source>
        <dbReference type="Proteomes" id="UP000821866"/>
    </source>
</evidence>
<sequence length="150" mass="16192">MAIKPLIMLSGRKDNDRSLLRVPQKTLVALFTFAYCEIEDLCIVLVPREPASDGGSDCNDNPLFHLPLSVLSKLKCFETSDGSPTPQELLDCEPPAVYLPNNTTATCIGGLAGVLRWVLGQLGSRTRDREYKALLGFCGGCLAACSESSL</sequence>
<dbReference type="EMBL" id="JABSTU010000010">
    <property type="protein sequence ID" value="KAH8019687.1"/>
    <property type="molecule type" value="Genomic_DNA"/>
</dbReference>
<comment type="caution">
    <text evidence="1">The sequence shown here is derived from an EMBL/GenBank/DDBJ whole genome shotgun (WGS) entry which is preliminary data.</text>
</comment>
<organism evidence="1 2">
    <name type="scientific">Rhipicephalus microplus</name>
    <name type="common">Cattle tick</name>
    <name type="synonym">Boophilus microplus</name>
    <dbReference type="NCBI Taxonomy" id="6941"/>
    <lineage>
        <taxon>Eukaryota</taxon>
        <taxon>Metazoa</taxon>
        <taxon>Ecdysozoa</taxon>
        <taxon>Arthropoda</taxon>
        <taxon>Chelicerata</taxon>
        <taxon>Arachnida</taxon>
        <taxon>Acari</taxon>
        <taxon>Parasitiformes</taxon>
        <taxon>Ixodida</taxon>
        <taxon>Ixodoidea</taxon>
        <taxon>Ixodidae</taxon>
        <taxon>Rhipicephalinae</taxon>
        <taxon>Rhipicephalus</taxon>
        <taxon>Boophilus</taxon>
    </lineage>
</organism>
<reference evidence="1" key="2">
    <citation type="submission" date="2021-09" db="EMBL/GenBank/DDBJ databases">
        <authorList>
            <person name="Jia N."/>
            <person name="Wang J."/>
            <person name="Shi W."/>
            <person name="Du L."/>
            <person name="Sun Y."/>
            <person name="Zhan W."/>
            <person name="Jiang J."/>
            <person name="Wang Q."/>
            <person name="Zhang B."/>
            <person name="Ji P."/>
            <person name="Sakyi L.B."/>
            <person name="Cui X."/>
            <person name="Yuan T."/>
            <person name="Jiang B."/>
            <person name="Yang W."/>
            <person name="Lam T.T.-Y."/>
            <person name="Chang Q."/>
            <person name="Ding S."/>
            <person name="Wang X."/>
            <person name="Zhu J."/>
            <person name="Ruan X."/>
            <person name="Zhao L."/>
            <person name="Wei J."/>
            <person name="Que T."/>
            <person name="Du C."/>
            <person name="Cheng J."/>
            <person name="Dai P."/>
            <person name="Han X."/>
            <person name="Huang E."/>
            <person name="Gao Y."/>
            <person name="Liu J."/>
            <person name="Shao H."/>
            <person name="Ye R."/>
            <person name="Li L."/>
            <person name="Wei W."/>
            <person name="Wang X."/>
            <person name="Wang C."/>
            <person name="Huo Q."/>
            <person name="Li W."/>
            <person name="Guo W."/>
            <person name="Chen H."/>
            <person name="Chen S."/>
            <person name="Zhou L."/>
            <person name="Zhou L."/>
            <person name="Ni X."/>
            <person name="Tian J."/>
            <person name="Zhou Y."/>
            <person name="Sheng Y."/>
            <person name="Liu T."/>
            <person name="Pan Y."/>
            <person name="Xia L."/>
            <person name="Li J."/>
            <person name="Zhao F."/>
            <person name="Cao W."/>
        </authorList>
    </citation>
    <scope>NUCLEOTIDE SEQUENCE</scope>
    <source>
        <strain evidence="1">Rmic-2018</strain>
        <tissue evidence="1">Larvae</tissue>
    </source>
</reference>